<evidence type="ECO:0000313" key="13">
    <source>
        <dbReference type="EMBL" id="KAK6176876.1"/>
    </source>
</evidence>
<feature type="active site" evidence="9">
    <location>
        <position position="687"/>
    </location>
</feature>
<gene>
    <name evidence="13" type="ORF">SNE40_015091</name>
</gene>
<dbReference type="GO" id="GO:0008810">
    <property type="term" value="F:cellulase activity"/>
    <property type="evidence" value="ECO:0007669"/>
    <property type="project" value="UniProtKB-EC"/>
</dbReference>
<dbReference type="PANTHER" id="PTHR22298">
    <property type="entry name" value="ENDO-1,4-BETA-GLUCANASE"/>
    <property type="match status" value="1"/>
</dbReference>
<dbReference type="Gene3D" id="1.50.10.10">
    <property type="match status" value="1"/>
</dbReference>
<dbReference type="Gene3D" id="2.60.40.290">
    <property type="match status" value="1"/>
</dbReference>
<comment type="similarity">
    <text evidence="2 8 10">Belongs to the glycosyl hydrolase 9 (cellulase E) family.</text>
</comment>
<dbReference type="InterPro" id="IPR001701">
    <property type="entry name" value="Glyco_hydro_9"/>
</dbReference>
<evidence type="ECO:0000256" key="4">
    <source>
        <dbReference type="ARBA" id="ARBA00023001"/>
    </source>
</evidence>
<dbReference type="InterPro" id="IPR033126">
    <property type="entry name" value="Glyco_hydro_9_Asp/Glu_AS"/>
</dbReference>
<keyword evidence="6 8" id="KW-0326">Glycosidase</keyword>
<organism evidence="13 14">
    <name type="scientific">Patella caerulea</name>
    <name type="common">Rayed Mediterranean limpet</name>
    <dbReference type="NCBI Taxonomy" id="87958"/>
    <lineage>
        <taxon>Eukaryota</taxon>
        <taxon>Metazoa</taxon>
        <taxon>Spiralia</taxon>
        <taxon>Lophotrochozoa</taxon>
        <taxon>Mollusca</taxon>
        <taxon>Gastropoda</taxon>
        <taxon>Patellogastropoda</taxon>
        <taxon>Patelloidea</taxon>
        <taxon>Patellidae</taxon>
        <taxon>Patella</taxon>
    </lineage>
</organism>
<dbReference type="InterPro" id="IPR008965">
    <property type="entry name" value="CBM2/CBM3_carb-bd_dom_sf"/>
</dbReference>
<evidence type="ECO:0000256" key="10">
    <source>
        <dbReference type="RuleBase" id="RU361166"/>
    </source>
</evidence>
<feature type="domain" description="Glycoside hydrolase family 9" evidence="12">
    <location>
        <begin position="291"/>
        <end position="708"/>
    </location>
</feature>
<comment type="catalytic activity">
    <reaction evidence="1 10">
        <text>Endohydrolysis of (1-&gt;4)-beta-D-glucosidic linkages in cellulose, lichenin and cereal beta-D-glucans.</text>
        <dbReference type="EC" id="3.2.1.4"/>
    </reaction>
</comment>
<dbReference type="SUPFAM" id="SSF49384">
    <property type="entry name" value="Carbohydrate-binding domain"/>
    <property type="match status" value="1"/>
</dbReference>
<evidence type="ECO:0000256" key="11">
    <source>
        <dbReference type="SAM" id="MobiDB-lite"/>
    </source>
</evidence>
<reference evidence="13 14" key="1">
    <citation type="submission" date="2024-01" db="EMBL/GenBank/DDBJ databases">
        <title>The genome of the rayed Mediterranean limpet Patella caerulea (Linnaeus, 1758).</title>
        <authorList>
            <person name="Anh-Thu Weber A."/>
            <person name="Halstead-Nussloch G."/>
        </authorList>
    </citation>
    <scope>NUCLEOTIDE SEQUENCE [LARGE SCALE GENOMIC DNA]</scope>
    <source>
        <strain evidence="13">AATW-2023a</strain>
        <tissue evidence="13">Whole specimen</tissue>
    </source>
</reference>
<dbReference type="InterPro" id="IPR012341">
    <property type="entry name" value="6hp_glycosidase-like_sf"/>
</dbReference>
<proteinExistence type="inferred from homology"/>
<keyword evidence="10" id="KW-0732">Signal</keyword>
<feature type="active site" evidence="9">
    <location>
        <position position="696"/>
    </location>
</feature>
<evidence type="ECO:0000256" key="5">
    <source>
        <dbReference type="ARBA" id="ARBA00023277"/>
    </source>
</evidence>
<dbReference type="SUPFAM" id="SSF48208">
    <property type="entry name" value="Six-hairpin glycosidases"/>
    <property type="match status" value="1"/>
</dbReference>
<evidence type="ECO:0000256" key="8">
    <source>
        <dbReference type="PROSITE-ProRule" id="PRU10059"/>
    </source>
</evidence>
<dbReference type="InterPro" id="IPR012291">
    <property type="entry name" value="CBM2_carb-bd_dom_sf"/>
</dbReference>
<keyword evidence="14" id="KW-1185">Reference proteome</keyword>
<dbReference type="EMBL" id="JAZGQO010000010">
    <property type="protein sequence ID" value="KAK6176876.1"/>
    <property type="molecule type" value="Genomic_DNA"/>
</dbReference>
<dbReference type="InterPro" id="IPR018221">
    <property type="entry name" value="Glyco_hydro_9_His_AS"/>
</dbReference>
<feature type="region of interest" description="Disordered" evidence="11">
    <location>
        <begin position="136"/>
        <end position="161"/>
    </location>
</feature>
<evidence type="ECO:0000256" key="7">
    <source>
        <dbReference type="ARBA" id="ARBA00023326"/>
    </source>
</evidence>
<evidence type="ECO:0000256" key="2">
    <source>
        <dbReference type="ARBA" id="ARBA00007072"/>
    </source>
</evidence>
<feature type="chain" id="PRO_5042667586" description="Endoglucanase" evidence="10">
    <location>
        <begin position="21"/>
        <end position="731"/>
    </location>
</feature>
<evidence type="ECO:0000256" key="1">
    <source>
        <dbReference type="ARBA" id="ARBA00000966"/>
    </source>
</evidence>
<evidence type="ECO:0000256" key="6">
    <source>
        <dbReference type="ARBA" id="ARBA00023295"/>
    </source>
</evidence>
<dbReference type="GO" id="GO:0030245">
    <property type="term" value="P:cellulose catabolic process"/>
    <property type="evidence" value="ECO:0007669"/>
    <property type="project" value="UniProtKB-KW"/>
</dbReference>
<dbReference type="EC" id="3.2.1.4" evidence="10"/>
<keyword evidence="4 10" id="KW-0136">Cellulose degradation</keyword>
<evidence type="ECO:0000256" key="9">
    <source>
        <dbReference type="PROSITE-ProRule" id="PRU10060"/>
    </source>
</evidence>
<keyword evidence="7 8" id="KW-0624">Polysaccharide degradation</keyword>
<accession>A0AAN8PRI1</accession>
<dbReference type="AlphaFoldDB" id="A0AAN8PRI1"/>
<protein>
    <recommendedName>
        <fullName evidence="10">Endoglucanase</fullName>
        <ecNumber evidence="10">3.2.1.4</ecNumber>
    </recommendedName>
</protein>
<feature type="active site" evidence="8">
    <location>
        <position position="643"/>
    </location>
</feature>
<dbReference type="PROSITE" id="PS00698">
    <property type="entry name" value="GH9_3"/>
    <property type="match status" value="1"/>
</dbReference>
<feature type="signal peptide" evidence="10">
    <location>
        <begin position="1"/>
        <end position="20"/>
    </location>
</feature>
<evidence type="ECO:0000256" key="3">
    <source>
        <dbReference type="ARBA" id="ARBA00022801"/>
    </source>
</evidence>
<comment type="caution">
    <text evidence="13">The sequence shown here is derived from an EMBL/GenBank/DDBJ whole genome shotgun (WGS) entry which is preliminary data.</text>
</comment>
<dbReference type="Proteomes" id="UP001347796">
    <property type="component" value="Unassembled WGS sequence"/>
</dbReference>
<dbReference type="PROSITE" id="PS00592">
    <property type="entry name" value="GH9_2"/>
    <property type="match status" value="1"/>
</dbReference>
<dbReference type="InterPro" id="IPR008928">
    <property type="entry name" value="6-hairpin_glycosidase_sf"/>
</dbReference>
<keyword evidence="5 8" id="KW-0119">Carbohydrate metabolism</keyword>
<dbReference type="GO" id="GO:0030247">
    <property type="term" value="F:polysaccharide binding"/>
    <property type="evidence" value="ECO:0007669"/>
    <property type="project" value="InterPro"/>
</dbReference>
<evidence type="ECO:0000259" key="12">
    <source>
        <dbReference type="Pfam" id="PF00759"/>
    </source>
</evidence>
<name>A0AAN8PRI1_PATCE</name>
<dbReference type="Pfam" id="PF00759">
    <property type="entry name" value="Glyco_hydro_9"/>
    <property type="match status" value="1"/>
</dbReference>
<sequence>MRISLFLWALVAVIVRLSEGAGTPVPVDIERHWTGGFNGKFCVPVVKELSAWKAHLVFDQKINSLQVWTAELAESKPDGKEFVLANKAWNAVEHVGDQICVEFQGHGDGDISPKATVTIEGMVVTLPPTFGPDYTGTTPSRQTYKPQPTFASTPDQVTPPPGGFEIKATAPMQVFNDWPTRHRVEGEFHFDGPFNGWEVKITFGSEVRAMEVAFGDVVSYSKDGTEWIIVNKLDKGLWHSGETLKMRFFANYVGVDKAPAATAILKDMGKVVVEKLPPIVDAKSQCTKYNYDDVIRKSILFYEAQRSGKLPKNNRIKWRGDSGLKDGSDVGIDLTGGWYDAGDHVKFGFPMAYSTAILAWGLVEWKEAYVESKQLDYMYDCIKWPLDYFLKAHVSKYELYVQVGSGGSDHGFWGRPEEMKMARPSYKIDASHPGSDVAGETCAAFAAGYLAFKDKDPKYAAQLKQHAIDLYDFGMKYQGRYTDTISAASGYYKSGNMTDELCWSSLWMYQITNDTKYLTEAEKWFQPGPAWGMSWDDTQAVNQVLLYKFTKKDIYKQAVEETFTYWMPGGTIKYTPKGLAWRLQWGSLRYSSNMAMVALIAAEAGINPEKYRAWAMSQIHYALGDTGFSYVIGFGDKYPLRPHHRSASCPWPPAPCSPNVVHRPEASVHTLFGALVGGPDAGDKYTDTRGNYINNEVATDYNAAFQGAVAALRSLVTRKLHPEQKAGTAKC</sequence>
<keyword evidence="3 8" id="KW-0378">Hydrolase</keyword>
<evidence type="ECO:0000313" key="14">
    <source>
        <dbReference type="Proteomes" id="UP001347796"/>
    </source>
</evidence>
<feature type="compositionally biased region" description="Polar residues" evidence="11">
    <location>
        <begin position="136"/>
        <end position="156"/>
    </location>
</feature>